<dbReference type="Gene3D" id="1.10.357.10">
    <property type="entry name" value="Tetracycline Repressor, domain 2"/>
    <property type="match status" value="1"/>
</dbReference>
<comment type="caution">
    <text evidence="4">The sequence shown here is derived from an EMBL/GenBank/DDBJ whole genome shotgun (WGS) entry which is preliminary data.</text>
</comment>
<dbReference type="PROSITE" id="PS50977">
    <property type="entry name" value="HTH_TETR_2"/>
    <property type="match status" value="1"/>
</dbReference>
<protein>
    <submittedName>
        <fullName evidence="4">TetR/AcrR family transcriptional regulator</fullName>
    </submittedName>
</protein>
<keyword evidence="5" id="KW-1185">Reference proteome</keyword>
<evidence type="ECO:0000256" key="1">
    <source>
        <dbReference type="ARBA" id="ARBA00023125"/>
    </source>
</evidence>
<evidence type="ECO:0000256" key="2">
    <source>
        <dbReference type="PROSITE-ProRule" id="PRU00335"/>
    </source>
</evidence>
<proteinExistence type="predicted"/>
<evidence type="ECO:0000259" key="3">
    <source>
        <dbReference type="PROSITE" id="PS50977"/>
    </source>
</evidence>
<dbReference type="Proteomes" id="UP000729290">
    <property type="component" value="Unassembled WGS sequence"/>
</dbReference>
<evidence type="ECO:0000313" key="5">
    <source>
        <dbReference type="Proteomes" id="UP000729290"/>
    </source>
</evidence>
<reference evidence="4 5" key="1">
    <citation type="journal article" date="2021" name="Sci. Rep.">
        <title>The distribution of antibiotic resistance genes in chicken gut microbiota commensals.</title>
        <authorList>
            <person name="Juricova H."/>
            <person name="Matiasovicova J."/>
            <person name="Kubasova T."/>
            <person name="Cejkova D."/>
            <person name="Rychlik I."/>
        </authorList>
    </citation>
    <scope>NUCLEOTIDE SEQUENCE [LARGE SCALE GENOMIC DNA]</scope>
    <source>
        <strain evidence="4 5">An431b</strain>
    </source>
</reference>
<dbReference type="SUPFAM" id="SSF46689">
    <property type="entry name" value="Homeodomain-like"/>
    <property type="match status" value="1"/>
</dbReference>
<feature type="DNA-binding region" description="H-T-H motif" evidence="2">
    <location>
        <begin position="35"/>
        <end position="54"/>
    </location>
</feature>
<dbReference type="PRINTS" id="PR00455">
    <property type="entry name" value="HTHTETR"/>
</dbReference>
<keyword evidence="1 2" id="KW-0238">DNA-binding</keyword>
<dbReference type="InterPro" id="IPR050624">
    <property type="entry name" value="HTH-type_Tx_Regulator"/>
</dbReference>
<dbReference type="PANTHER" id="PTHR43479">
    <property type="entry name" value="ACREF/ENVCD OPERON REPRESSOR-RELATED"/>
    <property type="match status" value="1"/>
</dbReference>
<dbReference type="SUPFAM" id="SSF48498">
    <property type="entry name" value="Tetracyclin repressor-like, C-terminal domain"/>
    <property type="match status" value="1"/>
</dbReference>
<dbReference type="PANTHER" id="PTHR43479:SF11">
    <property type="entry name" value="ACREF_ENVCD OPERON REPRESSOR-RELATED"/>
    <property type="match status" value="1"/>
</dbReference>
<name>A0ABS2GCG9_9FIRM</name>
<gene>
    <name evidence="4" type="ORF">H9X83_11865</name>
</gene>
<dbReference type="RefSeq" id="WP_205134445.1">
    <property type="nucleotide sequence ID" value="NZ_JACSNT010000020.1"/>
</dbReference>
<organism evidence="4 5">
    <name type="scientific">Anaerotignum lactatifermentans</name>
    <dbReference type="NCBI Taxonomy" id="160404"/>
    <lineage>
        <taxon>Bacteria</taxon>
        <taxon>Bacillati</taxon>
        <taxon>Bacillota</taxon>
        <taxon>Clostridia</taxon>
        <taxon>Lachnospirales</taxon>
        <taxon>Anaerotignaceae</taxon>
        <taxon>Anaerotignum</taxon>
    </lineage>
</organism>
<dbReference type="InterPro" id="IPR001647">
    <property type="entry name" value="HTH_TetR"/>
</dbReference>
<dbReference type="InterPro" id="IPR009057">
    <property type="entry name" value="Homeodomain-like_sf"/>
</dbReference>
<sequence>MEKKLTRKEQAKVTKRNIYRAALELIETKGYENVSIEDIAQKANTAKGTFYLYFKSKQDLIYHTITMYDEIAENAYAKVKDLPTFEEQLVNYLHYANEAIEAIGEQILNALLGHNLTETEKFVTVEKRSIYKALHKIIEKGYETGELSREYDSSFYIELIVIFIQGLDYYWCNAGEGFHYVETSEREAKIFAKGLVLLYGAKEK</sequence>
<dbReference type="Pfam" id="PF00440">
    <property type="entry name" value="TetR_N"/>
    <property type="match status" value="1"/>
</dbReference>
<evidence type="ECO:0000313" key="4">
    <source>
        <dbReference type="EMBL" id="MBM6878840.1"/>
    </source>
</evidence>
<dbReference type="EMBL" id="JACSNV010000023">
    <property type="protein sequence ID" value="MBM6878840.1"/>
    <property type="molecule type" value="Genomic_DNA"/>
</dbReference>
<dbReference type="InterPro" id="IPR036271">
    <property type="entry name" value="Tet_transcr_reg_TetR-rel_C_sf"/>
</dbReference>
<accession>A0ABS2GCG9</accession>
<feature type="domain" description="HTH tetR-type" evidence="3">
    <location>
        <begin position="12"/>
        <end position="72"/>
    </location>
</feature>